<dbReference type="InterPro" id="IPR000600">
    <property type="entry name" value="ROK"/>
</dbReference>
<feature type="non-terminal residue" evidence="1">
    <location>
        <position position="1"/>
    </location>
</feature>
<dbReference type="Proteomes" id="UP000319836">
    <property type="component" value="Unassembled WGS sequence"/>
</dbReference>
<organism evidence="1 2">
    <name type="scientific">Eiseniibacteriota bacterium</name>
    <dbReference type="NCBI Taxonomy" id="2212470"/>
    <lineage>
        <taxon>Bacteria</taxon>
        <taxon>Candidatus Eiseniibacteriota</taxon>
    </lineage>
</organism>
<evidence type="ECO:0000313" key="2">
    <source>
        <dbReference type="Proteomes" id="UP000319836"/>
    </source>
</evidence>
<dbReference type="PANTHER" id="PTHR18964">
    <property type="entry name" value="ROK (REPRESSOR, ORF, KINASE) FAMILY"/>
    <property type="match status" value="1"/>
</dbReference>
<dbReference type="CDD" id="cd24058">
    <property type="entry name" value="ASKHA_NBD_ROK_PPGK"/>
    <property type="match status" value="1"/>
</dbReference>
<sequence length="261" mass="27299">AVGVDVGGSGIKVAVVDVDAGTLAGPRLRVATPQPSTPDVVLPAIVRTVRRAVREAAVGATAAQIPIGVGMPAVVLDGVTKTAANIDAGWIDYDLGSHLRQALKARVEVLNDADAAGLAEMRFGAGVGERGVVFVLTLGTGLGSGMFNDGMLVPNTELGHMEIRGRDAERRSAAVARTRRGLSWKAWASDLDEHLHAIDRLFWPNLIILGGGVSKNADKFIPRLTVRPRVVPATLRNDAGIVGAAMAAAEKFVEGAKIVRR</sequence>
<comment type="caution">
    <text evidence="1">The sequence shown here is derived from an EMBL/GenBank/DDBJ whole genome shotgun (WGS) entry which is preliminary data.</text>
</comment>
<evidence type="ECO:0000313" key="1">
    <source>
        <dbReference type="EMBL" id="TMQ69230.1"/>
    </source>
</evidence>
<reference evidence="1 2" key="1">
    <citation type="journal article" date="2019" name="Nat. Microbiol.">
        <title>Mediterranean grassland soil C-N compound turnover is dependent on rainfall and depth, and is mediated by genomically divergent microorganisms.</title>
        <authorList>
            <person name="Diamond S."/>
            <person name="Andeer P.F."/>
            <person name="Li Z."/>
            <person name="Crits-Christoph A."/>
            <person name="Burstein D."/>
            <person name="Anantharaman K."/>
            <person name="Lane K.R."/>
            <person name="Thomas B.C."/>
            <person name="Pan C."/>
            <person name="Northen T.R."/>
            <person name="Banfield J.F."/>
        </authorList>
    </citation>
    <scope>NUCLEOTIDE SEQUENCE [LARGE SCALE GENOMIC DNA]</scope>
    <source>
        <strain evidence="1">WS_10</strain>
    </source>
</reference>
<dbReference type="InterPro" id="IPR043129">
    <property type="entry name" value="ATPase_NBD"/>
</dbReference>
<dbReference type="EMBL" id="VBPA01000323">
    <property type="protein sequence ID" value="TMQ69230.1"/>
    <property type="molecule type" value="Genomic_DNA"/>
</dbReference>
<name>A0A538U003_UNCEI</name>
<protein>
    <submittedName>
        <fullName evidence="1">ROK family protein</fullName>
    </submittedName>
</protein>
<accession>A0A538U003</accession>
<dbReference type="AlphaFoldDB" id="A0A538U003"/>
<dbReference type="SUPFAM" id="SSF53067">
    <property type="entry name" value="Actin-like ATPase domain"/>
    <property type="match status" value="1"/>
</dbReference>
<proteinExistence type="predicted"/>
<dbReference type="Pfam" id="PF00480">
    <property type="entry name" value="ROK"/>
    <property type="match status" value="1"/>
</dbReference>
<dbReference type="Gene3D" id="3.30.420.40">
    <property type="match status" value="2"/>
</dbReference>
<dbReference type="NCBIfam" id="NF045942">
    <property type="entry name" value="PolPhglucPhase"/>
    <property type="match status" value="1"/>
</dbReference>
<gene>
    <name evidence="1" type="ORF">E6K80_12410</name>
</gene>
<dbReference type="PANTHER" id="PTHR18964:SF146">
    <property type="entry name" value="POLYPHOSPHATE GLUCOKINASE"/>
    <property type="match status" value="1"/>
</dbReference>